<protein>
    <submittedName>
        <fullName evidence="1">Os06g0695350 protein</fullName>
    </submittedName>
</protein>
<accession>A0A0P0X0V4</accession>
<name>A0A0P0X0V4_ORYSJ</name>
<dbReference type="PaxDb" id="39947-A0A0P0X0V4"/>
<reference evidence="1 2" key="2">
    <citation type="journal article" date="2013" name="Plant Cell Physiol.">
        <title>Rice Annotation Project Database (RAP-DB): an integrative and interactive database for rice genomics.</title>
        <authorList>
            <person name="Sakai H."/>
            <person name="Lee S.S."/>
            <person name="Tanaka T."/>
            <person name="Numa H."/>
            <person name="Kim J."/>
            <person name="Kawahara Y."/>
            <person name="Wakimoto H."/>
            <person name="Yang C.C."/>
            <person name="Iwamoto M."/>
            <person name="Abe T."/>
            <person name="Yamada Y."/>
            <person name="Muto A."/>
            <person name="Inokuchi H."/>
            <person name="Ikemura T."/>
            <person name="Matsumoto T."/>
            <person name="Sasaki T."/>
            <person name="Itoh T."/>
        </authorList>
    </citation>
    <scope>NUCLEOTIDE SEQUENCE [LARGE SCALE GENOMIC DNA]</scope>
    <source>
        <strain evidence="2">cv. Nipponbare</strain>
    </source>
</reference>
<dbReference type="InParanoid" id="A0A0P0X0V4"/>
<dbReference type="Gramene" id="Os06t0695350-00">
    <property type="protein sequence ID" value="Os06t0695350-00"/>
    <property type="gene ID" value="Os06g0695350"/>
</dbReference>
<reference evidence="1 2" key="3">
    <citation type="journal article" date="2013" name="Rice">
        <title>Improvement of the Oryza sativa Nipponbare reference genome using next generation sequence and optical map data.</title>
        <authorList>
            <person name="Kawahara Y."/>
            <person name="de la Bastide M."/>
            <person name="Hamilton J.P."/>
            <person name="Kanamori H."/>
            <person name="McCombie W.R."/>
            <person name="Ouyang S."/>
            <person name="Schwartz D.C."/>
            <person name="Tanaka T."/>
            <person name="Wu J."/>
            <person name="Zhou S."/>
            <person name="Childs K.L."/>
            <person name="Davidson R.M."/>
            <person name="Lin H."/>
            <person name="Quesada-Ocampo L."/>
            <person name="Vaillancourt B."/>
            <person name="Sakai H."/>
            <person name="Lee S.S."/>
            <person name="Kim J."/>
            <person name="Numa H."/>
            <person name="Itoh T."/>
            <person name="Buell C.R."/>
            <person name="Matsumoto T."/>
        </authorList>
    </citation>
    <scope>NUCLEOTIDE SEQUENCE [LARGE SCALE GENOMIC DNA]</scope>
    <source>
        <strain evidence="2">cv. Nipponbare</strain>
    </source>
</reference>
<reference evidence="2" key="1">
    <citation type="journal article" date="2005" name="Nature">
        <title>The map-based sequence of the rice genome.</title>
        <authorList>
            <consortium name="International rice genome sequencing project (IRGSP)"/>
            <person name="Matsumoto T."/>
            <person name="Wu J."/>
            <person name="Kanamori H."/>
            <person name="Katayose Y."/>
            <person name="Fujisawa M."/>
            <person name="Namiki N."/>
            <person name="Mizuno H."/>
            <person name="Yamamoto K."/>
            <person name="Antonio B.A."/>
            <person name="Baba T."/>
            <person name="Sakata K."/>
            <person name="Nagamura Y."/>
            <person name="Aoki H."/>
            <person name="Arikawa K."/>
            <person name="Arita K."/>
            <person name="Bito T."/>
            <person name="Chiden Y."/>
            <person name="Fujitsuka N."/>
            <person name="Fukunaka R."/>
            <person name="Hamada M."/>
            <person name="Harada C."/>
            <person name="Hayashi A."/>
            <person name="Hijishita S."/>
            <person name="Honda M."/>
            <person name="Hosokawa S."/>
            <person name="Ichikawa Y."/>
            <person name="Idonuma A."/>
            <person name="Iijima M."/>
            <person name="Ikeda M."/>
            <person name="Ikeno M."/>
            <person name="Ito K."/>
            <person name="Ito S."/>
            <person name="Ito T."/>
            <person name="Ito Y."/>
            <person name="Ito Y."/>
            <person name="Iwabuchi A."/>
            <person name="Kamiya K."/>
            <person name="Karasawa W."/>
            <person name="Kurita K."/>
            <person name="Katagiri S."/>
            <person name="Kikuta A."/>
            <person name="Kobayashi H."/>
            <person name="Kobayashi N."/>
            <person name="Machita K."/>
            <person name="Maehara T."/>
            <person name="Masukawa M."/>
            <person name="Mizubayashi T."/>
            <person name="Mukai Y."/>
            <person name="Nagasaki H."/>
            <person name="Nagata Y."/>
            <person name="Naito S."/>
            <person name="Nakashima M."/>
            <person name="Nakama Y."/>
            <person name="Nakamichi Y."/>
            <person name="Nakamura M."/>
            <person name="Meguro A."/>
            <person name="Negishi M."/>
            <person name="Ohta I."/>
            <person name="Ohta T."/>
            <person name="Okamoto M."/>
            <person name="Ono N."/>
            <person name="Saji S."/>
            <person name="Sakaguchi M."/>
            <person name="Sakai K."/>
            <person name="Shibata M."/>
            <person name="Shimokawa T."/>
            <person name="Song J."/>
            <person name="Takazaki Y."/>
            <person name="Terasawa K."/>
            <person name="Tsugane M."/>
            <person name="Tsuji K."/>
            <person name="Ueda S."/>
            <person name="Waki K."/>
            <person name="Yamagata H."/>
            <person name="Yamamoto M."/>
            <person name="Yamamoto S."/>
            <person name="Yamane H."/>
            <person name="Yoshiki S."/>
            <person name="Yoshihara R."/>
            <person name="Yukawa K."/>
            <person name="Zhong H."/>
            <person name="Yano M."/>
            <person name="Yuan Q."/>
            <person name="Ouyang S."/>
            <person name="Liu J."/>
            <person name="Jones K.M."/>
            <person name="Gansberger K."/>
            <person name="Moffat K."/>
            <person name="Hill J."/>
            <person name="Bera J."/>
            <person name="Fadrosh D."/>
            <person name="Jin S."/>
            <person name="Johri S."/>
            <person name="Kim M."/>
            <person name="Overton L."/>
            <person name="Reardon M."/>
            <person name="Tsitrin T."/>
            <person name="Vuong H."/>
            <person name="Weaver B."/>
            <person name="Ciecko A."/>
            <person name="Tallon L."/>
            <person name="Jackson J."/>
            <person name="Pai G."/>
            <person name="Aken S.V."/>
            <person name="Utterback T."/>
            <person name="Reidmuller S."/>
            <person name="Feldblyum T."/>
            <person name="Hsiao J."/>
            <person name="Zismann V."/>
            <person name="Iobst S."/>
            <person name="de Vazeille A.R."/>
            <person name="Buell C.R."/>
            <person name="Ying K."/>
            <person name="Li Y."/>
            <person name="Lu T."/>
            <person name="Huang Y."/>
            <person name="Zhao Q."/>
            <person name="Feng Q."/>
            <person name="Zhang L."/>
            <person name="Zhu J."/>
            <person name="Weng Q."/>
            <person name="Mu J."/>
            <person name="Lu Y."/>
            <person name="Fan D."/>
            <person name="Liu Y."/>
            <person name="Guan J."/>
            <person name="Zhang Y."/>
            <person name="Yu S."/>
            <person name="Liu X."/>
            <person name="Zhang Y."/>
            <person name="Hong G."/>
            <person name="Han B."/>
            <person name="Choisne N."/>
            <person name="Demange N."/>
            <person name="Orjeda G."/>
            <person name="Samain S."/>
            <person name="Cattolico L."/>
            <person name="Pelletier E."/>
            <person name="Couloux A."/>
            <person name="Segurens B."/>
            <person name="Wincker P."/>
            <person name="D'Hont A."/>
            <person name="Scarpelli C."/>
            <person name="Weissenbach J."/>
            <person name="Salanoubat M."/>
            <person name="Quetier F."/>
            <person name="Yu Y."/>
            <person name="Kim H.R."/>
            <person name="Rambo T."/>
            <person name="Currie J."/>
            <person name="Collura K."/>
            <person name="Luo M."/>
            <person name="Yang T."/>
            <person name="Ammiraju J.S.S."/>
            <person name="Engler F."/>
            <person name="Soderlund C."/>
            <person name="Wing R.A."/>
            <person name="Palmer L.E."/>
            <person name="de la Bastide M."/>
            <person name="Spiegel L."/>
            <person name="Nascimento L."/>
            <person name="Zutavern T."/>
            <person name="O'Shaughnessy A."/>
            <person name="Dike S."/>
            <person name="Dedhia N."/>
            <person name="Preston R."/>
            <person name="Balija V."/>
            <person name="McCombie W.R."/>
            <person name="Chow T."/>
            <person name="Chen H."/>
            <person name="Chung M."/>
            <person name="Chen C."/>
            <person name="Shaw J."/>
            <person name="Wu H."/>
            <person name="Hsiao K."/>
            <person name="Chao Y."/>
            <person name="Chu M."/>
            <person name="Cheng C."/>
            <person name="Hour A."/>
            <person name="Lee P."/>
            <person name="Lin S."/>
            <person name="Lin Y."/>
            <person name="Liou J."/>
            <person name="Liu S."/>
            <person name="Hsing Y."/>
            <person name="Raghuvanshi S."/>
            <person name="Mohanty A."/>
            <person name="Bharti A.K."/>
            <person name="Gaur A."/>
            <person name="Gupta V."/>
            <person name="Kumar D."/>
            <person name="Ravi V."/>
            <person name="Vij S."/>
            <person name="Kapur A."/>
            <person name="Khurana P."/>
            <person name="Khurana P."/>
            <person name="Khurana J.P."/>
            <person name="Tyagi A.K."/>
            <person name="Gaikwad K."/>
            <person name="Singh A."/>
            <person name="Dalal V."/>
            <person name="Srivastava S."/>
            <person name="Dixit A."/>
            <person name="Pal A.K."/>
            <person name="Ghazi I.A."/>
            <person name="Yadav M."/>
            <person name="Pandit A."/>
            <person name="Bhargava A."/>
            <person name="Sureshbabu K."/>
            <person name="Batra K."/>
            <person name="Sharma T.R."/>
            <person name="Mohapatra T."/>
            <person name="Singh N.K."/>
            <person name="Messing J."/>
            <person name="Nelson A.B."/>
            <person name="Fuks G."/>
            <person name="Kavchok S."/>
            <person name="Keizer G."/>
            <person name="Linton E."/>
            <person name="Llaca V."/>
            <person name="Song R."/>
            <person name="Tanyolac B."/>
            <person name="Young S."/>
            <person name="Ho-Il K."/>
            <person name="Hahn J.H."/>
            <person name="Sangsakoo G."/>
            <person name="Vanavichit A."/>
            <person name="de Mattos Luiz.A.T."/>
            <person name="Zimmer P.D."/>
            <person name="Malone G."/>
            <person name="Dellagostin O."/>
            <person name="de Oliveira A.C."/>
            <person name="Bevan M."/>
            <person name="Bancroft I."/>
            <person name="Minx P."/>
            <person name="Cordum H."/>
            <person name="Wilson R."/>
            <person name="Cheng Z."/>
            <person name="Jin W."/>
            <person name="Jiang J."/>
            <person name="Leong S.A."/>
            <person name="Iwama H."/>
            <person name="Gojobori T."/>
            <person name="Itoh T."/>
            <person name="Niimura Y."/>
            <person name="Fujii Y."/>
            <person name="Habara T."/>
            <person name="Sakai H."/>
            <person name="Sato Y."/>
            <person name="Wilson G."/>
            <person name="Kumar K."/>
            <person name="McCouch S."/>
            <person name="Juretic N."/>
            <person name="Hoen D."/>
            <person name="Wright S."/>
            <person name="Bruskiewich R."/>
            <person name="Bureau T."/>
            <person name="Miyao A."/>
            <person name="Hirochika H."/>
            <person name="Nishikawa T."/>
            <person name="Kadowaki K."/>
            <person name="Sugiura M."/>
            <person name="Burr B."/>
            <person name="Sasaki T."/>
        </authorList>
    </citation>
    <scope>NUCLEOTIDE SEQUENCE [LARGE SCALE GENOMIC DNA]</scope>
    <source>
        <strain evidence="2">cv. Nipponbare</strain>
    </source>
</reference>
<evidence type="ECO:0000313" key="1">
    <source>
        <dbReference type="EMBL" id="BAS99277.1"/>
    </source>
</evidence>
<proteinExistence type="predicted"/>
<evidence type="ECO:0000313" key="2">
    <source>
        <dbReference type="Proteomes" id="UP000059680"/>
    </source>
</evidence>
<dbReference type="Proteomes" id="UP000059680">
    <property type="component" value="Chromosome 6"/>
</dbReference>
<dbReference type="AlphaFoldDB" id="A0A0P0X0V4"/>
<keyword evidence="2" id="KW-1185">Reference proteome</keyword>
<dbReference type="EMBL" id="AP014962">
    <property type="protein sequence ID" value="BAS99277.1"/>
    <property type="molecule type" value="Genomic_DNA"/>
</dbReference>
<gene>
    <name evidence="1" type="ordered locus">Os06g0695350</name>
    <name evidence="1" type="ORF">OSNPB_060695350</name>
</gene>
<sequence length="153" mass="15840">MSSVGEPAVAADLAAGGRRLDADPAELGHGGDEVVEEGALVGGVAVDEAAGPRVGVERLVGAEEAAAGAEVLVEGVVEPERRRGVEEREAAGAAAAAQHRREVGVHGRVAAEPTSLSHHTRRRRRHCCARSCCHGNVPERATMSVGLRPRLPK</sequence>
<organism evidence="1 2">
    <name type="scientific">Oryza sativa subsp. japonica</name>
    <name type="common">Rice</name>
    <dbReference type="NCBI Taxonomy" id="39947"/>
    <lineage>
        <taxon>Eukaryota</taxon>
        <taxon>Viridiplantae</taxon>
        <taxon>Streptophyta</taxon>
        <taxon>Embryophyta</taxon>
        <taxon>Tracheophyta</taxon>
        <taxon>Spermatophyta</taxon>
        <taxon>Magnoliopsida</taxon>
        <taxon>Liliopsida</taxon>
        <taxon>Poales</taxon>
        <taxon>Poaceae</taxon>
        <taxon>BOP clade</taxon>
        <taxon>Oryzoideae</taxon>
        <taxon>Oryzeae</taxon>
        <taxon>Oryzinae</taxon>
        <taxon>Oryza</taxon>
        <taxon>Oryza sativa</taxon>
    </lineage>
</organism>